<feature type="domain" description="S1 motif" evidence="8">
    <location>
        <begin position="136"/>
        <end position="213"/>
    </location>
</feature>
<dbReference type="Gene3D" id="3.30.300.20">
    <property type="match status" value="2"/>
</dbReference>
<comment type="caution">
    <text evidence="9">The sequence shown here is derived from an EMBL/GenBank/DDBJ whole genome shotgun (WGS) entry which is preliminary data.</text>
</comment>
<dbReference type="Pfam" id="PF13184">
    <property type="entry name" value="KH_NusA_1st"/>
    <property type="match status" value="1"/>
</dbReference>
<dbReference type="GO" id="GO:0003700">
    <property type="term" value="F:DNA-binding transcription factor activity"/>
    <property type="evidence" value="ECO:0007669"/>
    <property type="project" value="InterPro"/>
</dbReference>
<dbReference type="HAMAP" id="MF_00945_B">
    <property type="entry name" value="NusA_B"/>
    <property type="match status" value="1"/>
</dbReference>
<dbReference type="NCBIfam" id="TIGR01953">
    <property type="entry name" value="NusA"/>
    <property type="match status" value="1"/>
</dbReference>
<dbReference type="CDD" id="cd22529">
    <property type="entry name" value="KH-II_NusA_rpt2"/>
    <property type="match status" value="1"/>
</dbReference>
<protein>
    <recommendedName>
        <fullName evidence="7">Transcription termination/antitermination protein NusA</fullName>
    </recommendedName>
</protein>
<dbReference type="GO" id="GO:0003723">
    <property type="term" value="F:RNA binding"/>
    <property type="evidence" value="ECO:0007669"/>
    <property type="project" value="UniProtKB-UniRule"/>
</dbReference>
<dbReference type="PANTHER" id="PTHR22648">
    <property type="entry name" value="TRANSCRIPTION TERMINATION FACTOR NUSA"/>
    <property type="match status" value="1"/>
</dbReference>
<dbReference type="AlphaFoldDB" id="A0A7X2PBW8"/>
<keyword evidence="3 7" id="KW-0889">Transcription antitermination</keyword>
<organism evidence="9 10">
    <name type="scientific">Bullifex porci</name>
    <dbReference type="NCBI Taxonomy" id="2606638"/>
    <lineage>
        <taxon>Bacteria</taxon>
        <taxon>Pseudomonadati</taxon>
        <taxon>Spirochaetota</taxon>
        <taxon>Spirochaetia</taxon>
        <taxon>Spirochaetales</taxon>
        <taxon>Spirochaetaceae</taxon>
        <taxon>Bullifex</taxon>
    </lineage>
</organism>
<evidence type="ECO:0000256" key="1">
    <source>
        <dbReference type="ARBA" id="ARBA00022472"/>
    </source>
</evidence>
<evidence type="ECO:0000313" key="10">
    <source>
        <dbReference type="Proteomes" id="UP000460549"/>
    </source>
</evidence>
<comment type="subunit">
    <text evidence="7">Monomer. Binds directly to the core enzyme of the DNA-dependent RNA polymerase and to nascent RNA.</text>
</comment>
<keyword evidence="4 7" id="KW-0694">RNA-binding</keyword>
<evidence type="ECO:0000256" key="3">
    <source>
        <dbReference type="ARBA" id="ARBA00022814"/>
    </source>
</evidence>
<evidence type="ECO:0000313" key="9">
    <source>
        <dbReference type="EMBL" id="MSU06016.1"/>
    </source>
</evidence>
<sequence>MSDMRDAILQMSEEKHISQDMVLETIKEFVKAAYKRKFGTDENVEISFSEDLSKMTVCARKIVVAEENYYNEVTEIPIDEAHELADNVEIGDSLMIPLDPQTFDRGAVQSAKQRAQQSFKDMQNNYTYSEFKNKEGEVIQCYVNSVNQSGDYHLNVGGGVEGILPVRNQSPRESFTTGESVKCYLEKVENPSQGRGGFRGRNKNDVRIILSRTSPELVRKFLELQVPEIYDHQIDIVKIVRQPGIRTKIAVKSNVHDLDPVGATVGLKGNRIQTIMTELDGEKIDVIQYDENPLVFISNALTPATVSKVLPIDLATKHAIAIVEDNQVGIAIGLSGVNVKLANQLCDWMIEVKTQAQFEEMEISQEARDKAEAIFAQGDEAFMQEDKNEETHLTAQELGISEDETLFSDLSISRELVKKLEYHDVYTAEEFFDLTPEEVNAIGLTDEEKAEIASVIDVEEEQEEQFECPNCGTVLPAGTTHCPNCGVEFEFE</sequence>
<dbReference type="PANTHER" id="PTHR22648:SF0">
    <property type="entry name" value="TRANSCRIPTION TERMINATION_ANTITERMINATION PROTEIN NUSA"/>
    <property type="match status" value="1"/>
</dbReference>
<dbReference type="InterPro" id="IPR058582">
    <property type="entry name" value="KH_NusA_2nd"/>
</dbReference>
<evidence type="ECO:0000256" key="5">
    <source>
        <dbReference type="ARBA" id="ARBA00023015"/>
    </source>
</evidence>
<dbReference type="GO" id="GO:0005829">
    <property type="term" value="C:cytosol"/>
    <property type="evidence" value="ECO:0007669"/>
    <property type="project" value="TreeGrafter"/>
</dbReference>
<dbReference type="InterPro" id="IPR015946">
    <property type="entry name" value="KH_dom-like_a/b"/>
</dbReference>
<dbReference type="PROSITE" id="PS50126">
    <property type="entry name" value="S1"/>
    <property type="match status" value="1"/>
</dbReference>
<dbReference type="Gene3D" id="2.40.50.140">
    <property type="entry name" value="Nucleic acid-binding proteins"/>
    <property type="match status" value="1"/>
</dbReference>
<dbReference type="RefSeq" id="WP_154424991.1">
    <property type="nucleotide sequence ID" value="NZ_VUNN01000005.1"/>
</dbReference>
<proteinExistence type="inferred from homology"/>
<dbReference type="GO" id="GO:0031564">
    <property type="term" value="P:transcription antitermination"/>
    <property type="evidence" value="ECO:0007669"/>
    <property type="project" value="UniProtKB-UniRule"/>
</dbReference>
<dbReference type="SUPFAM" id="SSF50249">
    <property type="entry name" value="Nucleic acid-binding proteins"/>
    <property type="match status" value="1"/>
</dbReference>
<keyword evidence="6 7" id="KW-0804">Transcription</keyword>
<keyword evidence="10" id="KW-1185">Reference proteome</keyword>
<keyword evidence="1 7" id="KW-0806">Transcription termination</keyword>
<dbReference type="SUPFAM" id="SSF54814">
    <property type="entry name" value="Prokaryotic type KH domain (KH-domain type II)"/>
    <property type="match status" value="2"/>
</dbReference>
<keyword evidence="2 7" id="KW-0963">Cytoplasm</keyword>
<dbReference type="InterPro" id="IPR012340">
    <property type="entry name" value="NA-bd_OB-fold"/>
</dbReference>
<dbReference type="InterPro" id="IPR030842">
    <property type="entry name" value="TF_NusA_bacterial"/>
</dbReference>
<dbReference type="FunFam" id="3.30.300.20:FF:000002">
    <property type="entry name" value="Transcription termination/antitermination protein NusA"/>
    <property type="match status" value="1"/>
</dbReference>
<dbReference type="EMBL" id="VUNN01000005">
    <property type="protein sequence ID" value="MSU06016.1"/>
    <property type="molecule type" value="Genomic_DNA"/>
</dbReference>
<dbReference type="InterPro" id="IPR009019">
    <property type="entry name" value="KH_sf_prok-type"/>
</dbReference>
<comment type="subcellular location">
    <subcellularLocation>
        <location evidence="7">Cytoplasm</location>
    </subcellularLocation>
</comment>
<dbReference type="SUPFAM" id="SSF69705">
    <property type="entry name" value="Transcription factor NusA, N-terminal domain"/>
    <property type="match status" value="1"/>
</dbReference>
<dbReference type="SMART" id="SM00316">
    <property type="entry name" value="S1"/>
    <property type="match status" value="1"/>
</dbReference>
<dbReference type="InterPro" id="IPR003029">
    <property type="entry name" value="S1_domain"/>
</dbReference>
<evidence type="ECO:0000256" key="2">
    <source>
        <dbReference type="ARBA" id="ARBA00022490"/>
    </source>
</evidence>
<comment type="similarity">
    <text evidence="7">Belongs to the NusA family.</text>
</comment>
<dbReference type="Pfam" id="PF08529">
    <property type="entry name" value="NusA_N"/>
    <property type="match status" value="1"/>
</dbReference>
<dbReference type="InterPro" id="IPR013735">
    <property type="entry name" value="TF_NusA_N"/>
</dbReference>
<dbReference type="InterPro" id="IPR036555">
    <property type="entry name" value="NusA_N_sf"/>
</dbReference>
<evidence type="ECO:0000256" key="6">
    <source>
        <dbReference type="ARBA" id="ARBA00023163"/>
    </source>
</evidence>
<dbReference type="InterPro" id="IPR025249">
    <property type="entry name" value="TF_NusA_KH_1st"/>
</dbReference>
<evidence type="ECO:0000259" key="8">
    <source>
        <dbReference type="PROSITE" id="PS50126"/>
    </source>
</evidence>
<accession>A0A7X2PBW8</accession>
<keyword evidence="5 7" id="KW-0805">Transcription regulation</keyword>
<dbReference type="InterPro" id="IPR010213">
    <property type="entry name" value="TF_NusA"/>
</dbReference>
<comment type="function">
    <text evidence="7">Participates in both transcription termination and antitermination.</text>
</comment>
<evidence type="ECO:0000256" key="4">
    <source>
        <dbReference type="ARBA" id="ARBA00022884"/>
    </source>
</evidence>
<gene>
    <name evidence="7 9" type="primary">nusA</name>
    <name evidence="9" type="ORF">FYJ80_04385</name>
</gene>
<reference evidence="9 10" key="1">
    <citation type="submission" date="2019-08" db="EMBL/GenBank/DDBJ databases">
        <title>In-depth cultivation of the pig gut microbiome towards novel bacterial diversity and tailored functional studies.</title>
        <authorList>
            <person name="Wylensek D."/>
            <person name="Hitch T.C.A."/>
            <person name="Clavel T."/>
        </authorList>
    </citation>
    <scope>NUCLEOTIDE SEQUENCE [LARGE SCALE GENOMIC DNA]</scope>
    <source>
        <strain evidence="9 10">NM-380-WT-3C1</strain>
    </source>
</reference>
<name>A0A7X2PBW8_9SPIO</name>
<dbReference type="GO" id="GO:0006353">
    <property type="term" value="P:DNA-templated transcription termination"/>
    <property type="evidence" value="ECO:0007669"/>
    <property type="project" value="UniProtKB-UniRule"/>
</dbReference>
<dbReference type="Proteomes" id="UP000460549">
    <property type="component" value="Unassembled WGS sequence"/>
</dbReference>
<dbReference type="Gene3D" id="3.30.1480.10">
    <property type="entry name" value="NusA, N-terminal domain"/>
    <property type="match status" value="1"/>
</dbReference>
<evidence type="ECO:0000256" key="7">
    <source>
        <dbReference type="HAMAP-Rule" id="MF_00945"/>
    </source>
</evidence>
<dbReference type="Pfam" id="PF26594">
    <property type="entry name" value="KH_NusA_2nd"/>
    <property type="match status" value="1"/>
</dbReference>
<dbReference type="CDD" id="cd02134">
    <property type="entry name" value="KH-II_NusA_rpt1"/>
    <property type="match status" value="1"/>
</dbReference>